<dbReference type="AlphaFoldDB" id="A0AAN6DUH9"/>
<feature type="transmembrane region" description="Helical" evidence="6">
    <location>
        <begin position="538"/>
        <end position="557"/>
    </location>
</feature>
<dbReference type="SUPFAM" id="SSF103473">
    <property type="entry name" value="MFS general substrate transporter"/>
    <property type="match status" value="2"/>
</dbReference>
<keyword evidence="9" id="KW-1185">Reference proteome</keyword>
<evidence type="ECO:0000256" key="5">
    <source>
        <dbReference type="SAM" id="MobiDB-lite"/>
    </source>
</evidence>
<feature type="transmembrane region" description="Helical" evidence="6">
    <location>
        <begin position="336"/>
        <end position="362"/>
    </location>
</feature>
<evidence type="ECO:0000256" key="3">
    <source>
        <dbReference type="ARBA" id="ARBA00022989"/>
    </source>
</evidence>
<protein>
    <submittedName>
        <fullName evidence="8">Major facilitator superfamily domain-containing protein</fullName>
    </submittedName>
</protein>
<dbReference type="Proteomes" id="UP001203852">
    <property type="component" value="Unassembled WGS sequence"/>
</dbReference>
<feature type="transmembrane region" description="Helical" evidence="6">
    <location>
        <begin position="166"/>
        <end position="187"/>
    </location>
</feature>
<evidence type="ECO:0000313" key="9">
    <source>
        <dbReference type="Proteomes" id="UP001203852"/>
    </source>
</evidence>
<feature type="transmembrane region" description="Helical" evidence="6">
    <location>
        <begin position="136"/>
        <end position="154"/>
    </location>
</feature>
<feature type="transmembrane region" description="Helical" evidence="6">
    <location>
        <begin position="67"/>
        <end position="92"/>
    </location>
</feature>
<feature type="domain" description="Major facilitator superfamily (MFS) profile" evidence="7">
    <location>
        <begin position="72"/>
        <end position="562"/>
    </location>
</feature>
<dbReference type="GO" id="GO:0015174">
    <property type="term" value="F:basic amino acid transmembrane transporter activity"/>
    <property type="evidence" value="ECO:0007669"/>
    <property type="project" value="TreeGrafter"/>
</dbReference>
<feature type="transmembrane region" description="Helical" evidence="6">
    <location>
        <begin position="295"/>
        <end position="315"/>
    </location>
</feature>
<feature type="transmembrane region" description="Helical" evidence="6">
    <location>
        <begin position="374"/>
        <end position="393"/>
    </location>
</feature>
<dbReference type="EMBL" id="MU404354">
    <property type="protein sequence ID" value="KAI1613035.1"/>
    <property type="molecule type" value="Genomic_DNA"/>
</dbReference>
<keyword evidence="4 6" id="KW-0472">Membrane</keyword>
<keyword evidence="3 6" id="KW-1133">Transmembrane helix</keyword>
<name>A0AAN6DUH9_9EURO</name>
<sequence>MAPTDETSRLLPPLTDEQRQLAQQESTVENGPAEYGGIGSAIRRHSSAHLPPFHEEYPSSEEPSSTLAIWTVVPILLIGVFVANADGSLVIASSQHIASEFHELSKASWLVTSFMLAVCASQPLYGKLSDIFGRKANLVVSYVFFAAGCFLCGIGRQYWHVLAGRAISGIGGAGMTALVSIIIADMVPVRSVAAWRSYVNVAATLGRSLGGPVGGWLTDTIGWRWSFYGQCPLTLIGLLLILWKLPRRTNHTSKDGTQSFSEKLRRVDFVGALVLAAAICAFLLALQSFTNDMPWYFALAAGLSFLALIVLFVVIERYWVSEPIVPLGLIIRRDTLTPYMIAGAQMAAQFAMFYSVPIYFQIAHYSVSAAGLRLVPAVVGNAIGGLLSGYIISETGRYKALTILASAAASIGYLLILIRWHGTTHWAELIYFSLGGFGSGVIQSTSFVHLAASLDQSEIAIAGTILYLAQNIFVLVGIQVATAVLQGRLRVSLEHDLGDVKDRAKIIEQAISSIDYIWDMPPLVRKLVVRAYFNSLTYSYGVSISFAVVGLCIGLTLKARKL</sequence>
<dbReference type="Gene3D" id="1.20.1250.20">
    <property type="entry name" value="MFS general substrate transporter like domains"/>
    <property type="match status" value="2"/>
</dbReference>
<dbReference type="GO" id="GO:0000329">
    <property type="term" value="C:fungal-type vacuole membrane"/>
    <property type="evidence" value="ECO:0007669"/>
    <property type="project" value="TreeGrafter"/>
</dbReference>
<evidence type="ECO:0000256" key="6">
    <source>
        <dbReference type="SAM" id="Phobius"/>
    </source>
</evidence>
<keyword evidence="2 6" id="KW-0812">Transmembrane</keyword>
<feature type="transmembrane region" description="Helical" evidence="6">
    <location>
        <begin position="104"/>
        <end position="124"/>
    </location>
</feature>
<feature type="transmembrane region" description="Helical" evidence="6">
    <location>
        <begin position="225"/>
        <end position="246"/>
    </location>
</feature>
<dbReference type="PROSITE" id="PS50850">
    <property type="entry name" value="MFS"/>
    <property type="match status" value="1"/>
</dbReference>
<evidence type="ECO:0000256" key="4">
    <source>
        <dbReference type="ARBA" id="ARBA00023136"/>
    </source>
</evidence>
<dbReference type="InterPro" id="IPR020846">
    <property type="entry name" value="MFS_dom"/>
</dbReference>
<feature type="compositionally biased region" description="Polar residues" evidence="5">
    <location>
        <begin position="20"/>
        <end position="29"/>
    </location>
</feature>
<evidence type="ECO:0000259" key="7">
    <source>
        <dbReference type="PROSITE" id="PS50850"/>
    </source>
</evidence>
<accession>A0AAN6DUH9</accession>
<gene>
    <name evidence="8" type="ORF">EDD36DRAFT_496255</name>
</gene>
<dbReference type="Pfam" id="PF07690">
    <property type="entry name" value="MFS_1"/>
    <property type="match status" value="2"/>
</dbReference>
<feature type="region of interest" description="Disordered" evidence="5">
    <location>
        <begin position="1"/>
        <end position="35"/>
    </location>
</feature>
<feature type="transmembrane region" description="Helical" evidence="6">
    <location>
        <begin position="464"/>
        <end position="485"/>
    </location>
</feature>
<organism evidence="8 9">
    <name type="scientific">Exophiala viscosa</name>
    <dbReference type="NCBI Taxonomy" id="2486360"/>
    <lineage>
        <taxon>Eukaryota</taxon>
        <taxon>Fungi</taxon>
        <taxon>Dikarya</taxon>
        <taxon>Ascomycota</taxon>
        <taxon>Pezizomycotina</taxon>
        <taxon>Eurotiomycetes</taxon>
        <taxon>Chaetothyriomycetidae</taxon>
        <taxon>Chaetothyriales</taxon>
        <taxon>Herpotrichiellaceae</taxon>
        <taxon>Exophiala</taxon>
    </lineage>
</organism>
<evidence type="ECO:0000313" key="8">
    <source>
        <dbReference type="EMBL" id="KAI1613035.1"/>
    </source>
</evidence>
<feature type="transmembrane region" description="Helical" evidence="6">
    <location>
        <begin position="430"/>
        <end position="452"/>
    </location>
</feature>
<evidence type="ECO:0000256" key="1">
    <source>
        <dbReference type="ARBA" id="ARBA00004141"/>
    </source>
</evidence>
<dbReference type="InterPro" id="IPR036259">
    <property type="entry name" value="MFS_trans_sf"/>
</dbReference>
<dbReference type="PANTHER" id="PTHR23501:SF33">
    <property type="entry name" value="MAJOR FACILITATOR SUPERFAMILY (MFS) PROFILE DOMAIN-CONTAINING PROTEIN"/>
    <property type="match status" value="1"/>
</dbReference>
<comment type="caution">
    <text evidence="8">The sequence shown here is derived from an EMBL/GenBank/DDBJ whole genome shotgun (WGS) entry which is preliminary data.</text>
</comment>
<dbReference type="InterPro" id="IPR011701">
    <property type="entry name" value="MFS"/>
</dbReference>
<reference evidence="8" key="1">
    <citation type="journal article" date="2022" name="bioRxiv">
        <title>Deciphering the potential niche of two novel black yeast fungi from a biological soil crust based on their genomes, phenotypes, and melanin regulation.</title>
        <authorList>
            <consortium name="DOE Joint Genome Institute"/>
            <person name="Carr E.C."/>
            <person name="Barton Q."/>
            <person name="Grambo S."/>
            <person name="Sullivan M."/>
            <person name="Renfro C.M."/>
            <person name="Kuo A."/>
            <person name="Pangilinan J."/>
            <person name="Lipzen A."/>
            <person name="Keymanesh K."/>
            <person name="Savage E."/>
            <person name="Barry K."/>
            <person name="Grigoriev I.V."/>
            <person name="Riekhof W.R."/>
            <person name="Harris S.S."/>
        </authorList>
    </citation>
    <scope>NUCLEOTIDE SEQUENCE</scope>
    <source>
        <strain evidence="8">JF 03-4F</strain>
    </source>
</reference>
<feature type="transmembrane region" description="Helical" evidence="6">
    <location>
        <begin position="267"/>
        <end position="289"/>
    </location>
</feature>
<dbReference type="PANTHER" id="PTHR23501">
    <property type="entry name" value="MAJOR FACILITATOR SUPERFAMILY"/>
    <property type="match status" value="1"/>
</dbReference>
<evidence type="ECO:0000256" key="2">
    <source>
        <dbReference type="ARBA" id="ARBA00022692"/>
    </source>
</evidence>
<proteinExistence type="predicted"/>
<feature type="transmembrane region" description="Helical" evidence="6">
    <location>
        <begin position="400"/>
        <end position="418"/>
    </location>
</feature>
<comment type="subcellular location">
    <subcellularLocation>
        <location evidence="1">Membrane</location>
        <topology evidence="1">Multi-pass membrane protein</topology>
    </subcellularLocation>
</comment>